<dbReference type="GO" id="GO:0016887">
    <property type="term" value="F:ATP hydrolysis activity"/>
    <property type="evidence" value="ECO:0007669"/>
    <property type="project" value="InterPro"/>
</dbReference>
<keyword evidence="9" id="KW-0540">Nuclease</keyword>
<accession>A0AAW9Q669</accession>
<dbReference type="GO" id="GO:0006298">
    <property type="term" value="P:mismatch repair"/>
    <property type="evidence" value="ECO:0007669"/>
    <property type="project" value="InterPro"/>
</dbReference>
<keyword evidence="10" id="KW-1185">Reference proteome</keyword>
<evidence type="ECO:0000313" key="9">
    <source>
        <dbReference type="EMBL" id="MEE3719674.1"/>
    </source>
</evidence>
<dbReference type="InterPro" id="IPR046893">
    <property type="entry name" value="MSSS"/>
</dbReference>
<evidence type="ECO:0000256" key="6">
    <source>
        <dbReference type="ARBA" id="ARBA00023125"/>
    </source>
</evidence>
<feature type="region of interest" description="Disordered" evidence="7">
    <location>
        <begin position="609"/>
        <end position="650"/>
    </location>
</feature>
<evidence type="ECO:0000259" key="8">
    <source>
        <dbReference type="PROSITE" id="PS00486"/>
    </source>
</evidence>
<keyword evidence="3" id="KW-0378">Hydrolase</keyword>
<comment type="caution">
    <text evidence="9">The sequence shown here is derived from an EMBL/GenBank/DDBJ whole genome shotgun (WGS) entry which is preliminary data.</text>
</comment>
<name>A0AAW9Q669_9CYAN</name>
<sequence>MQAETLELLEWGRVCQHLATFASTKLGAIASSRLPIPDTYEQSLELLTQTKEAYFLETKLIGGVSIEGVQDITTALLRAERQGILSSEELLAIATTLAGARNLRRTLDNAEGCPNLQNLVSELRTYPEIEQEIYNCIDESGSVLDRASEKLGTIRLSLRQVRDQIYNSLQGIMQRRQNALQENVITQRSDRYVLSVKAPQKDQIPGVVHDTSSTGMTLFVEPNSIVPLNNKLRQLVRQEQTEIEVILRQLSDRVSEVVEDLQRLLIIVTKIDLAIARARYAYWLGANPPQWNSILNAKVNSVRDRTAITLRQLRHPLLVWQQHHESGREVVPVDVLISPEIHVVVITGPNTGGKTATLKTFGLVALMAKVGMFIPAREPVELPWFDWVLADIGDEQSLQQNLSTFSGHIRRISRILSAISNDSLVLLDEVGAGTDPSEGSAIATALLEYLANHTSLTIATTHFGELKTLKYQNPKFENASVEFDDASLAPTYRLLWGIPGRSNALAIARRLGLPETILGMAQGHVGYGSAELNTVISELEIQRRQQNQNTEAAARLLKDTEKLHNEILDKYTQLKSHALELRNNQEKEVTAAIMQAKKEIARVIRKLQQGDQSAQTAQHAEKRMEELGKRHLPSEQKSAKNSPATASDRYLPKVGDRIRIRKLDKVAQVLSVSADSSEISVRLGMMKMNVNVSDIEKI</sequence>
<protein>
    <submittedName>
        <fullName evidence="9">Endonuclease MutS2</fullName>
    </submittedName>
</protein>
<dbReference type="Gene3D" id="3.40.50.300">
    <property type="entry name" value="P-loop containing nucleotide triphosphate hydrolases"/>
    <property type="match status" value="1"/>
</dbReference>
<dbReference type="PROSITE" id="PS00486">
    <property type="entry name" value="DNA_MISMATCH_REPAIR_2"/>
    <property type="match status" value="1"/>
</dbReference>
<evidence type="ECO:0000256" key="4">
    <source>
        <dbReference type="ARBA" id="ARBA00022840"/>
    </source>
</evidence>
<dbReference type="InterPro" id="IPR005747">
    <property type="entry name" value="MutS2"/>
</dbReference>
<gene>
    <name evidence="9" type="ORF">V2H45_23305</name>
</gene>
<dbReference type="Pfam" id="PF20297">
    <property type="entry name" value="MSSS"/>
    <property type="match status" value="1"/>
</dbReference>
<dbReference type="InterPro" id="IPR000432">
    <property type="entry name" value="DNA_mismatch_repair_MutS_C"/>
</dbReference>
<dbReference type="SUPFAM" id="SSF52540">
    <property type="entry name" value="P-loop containing nucleoside triphosphate hydrolases"/>
    <property type="match status" value="1"/>
</dbReference>
<dbReference type="InterPro" id="IPR027417">
    <property type="entry name" value="P-loop_NTPase"/>
</dbReference>
<dbReference type="EMBL" id="JAZBJZ010000157">
    <property type="protein sequence ID" value="MEE3719674.1"/>
    <property type="molecule type" value="Genomic_DNA"/>
</dbReference>
<evidence type="ECO:0000256" key="1">
    <source>
        <dbReference type="ARBA" id="ARBA00022730"/>
    </source>
</evidence>
<evidence type="ECO:0000256" key="7">
    <source>
        <dbReference type="SAM" id="MobiDB-lite"/>
    </source>
</evidence>
<keyword evidence="6" id="KW-0238">DNA-binding</keyword>
<dbReference type="InterPro" id="IPR007696">
    <property type="entry name" value="DNA_mismatch_repair_MutS_core"/>
</dbReference>
<dbReference type="GO" id="GO:0030983">
    <property type="term" value="F:mismatched DNA binding"/>
    <property type="evidence" value="ECO:0007669"/>
    <property type="project" value="InterPro"/>
</dbReference>
<dbReference type="GO" id="GO:0019843">
    <property type="term" value="F:rRNA binding"/>
    <property type="evidence" value="ECO:0007669"/>
    <property type="project" value="UniProtKB-KW"/>
</dbReference>
<keyword evidence="9" id="KW-0255">Endonuclease</keyword>
<keyword evidence="5" id="KW-0694">RNA-binding</keyword>
<dbReference type="PIRSF" id="PIRSF005814">
    <property type="entry name" value="MutS_YshD"/>
    <property type="match status" value="1"/>
</dbReference>
<dbReference type="NCBIfam" id="TIGR01069">
    <property type="entry name" value="mutS2"/>
    <property type="match status" value="1"/>
</dbReference>
<dbReference type="PANTHER" id="PTHR48466:SF2">
    <property type="entry name" value="OS10G0509000 PROTEIN"/>
    <property type="match status" value="1"/>
</dbReference>
<dbReference type="AlphaFoldDB" id="A0AAW9Q669"/>
<feature type="domain" description="DNA mismatch repair proteins mutS family" evidence="8">
    <location>
        <begin position="423"/>
        <end position="439"/>
    </location>
</feature>
<reference evidence="9" key="1">
    <citation type="submission" date="2024-01" db="EMBL/GenBank/DDBJ databases">
        <title>Bank of Algae and Cyanobacteria of the Azores (BACA) strain genomes.</title>
        <authorList>
            <person name="Luz R."/>
            <person name="Cordeiro R."/>
            <person name="Fonseca A."/>
            <person name="Goncalves V."/>
        </authorList>
    </citation>
    <scope>NUCLEOTIDE SEQUENCE</scope>
    <source>
        <strain evidence="9">BACA0141</strain>
    </source>
</reference>
<dbReference type="GO" id="GO:0004519">
    <property type="term" value="F:endonuclease activity"/>
    <property type="evidence" value="ECO:0007669"/>
    <property type="project" value="UniProtKB-KW"/>
</dbReference>
<dbReference type="CDD" id="cd03280">
    <property type="entry name" value="ABC_MutS2"/>
    <property type="match status" value="1"/>
</dbReference>
<dbReference type="Pfam" id="PF00488">
    <property type="entry name" value="MutS_V"/>
    <property type="match status" value="1"/>
</dbReference>
<dbReference type="RefSeq" id="WP_330486111.1">
    <property type="nucleotide sequence ID" value="NZ_JAZBJZ010000157.1"/>
</dbReference>
<keyword evidence="2" id="KW-0547">Nucleotide-binding</keyword>
<evidence type="ECO:0000256" key="3">
    <source>
        <dbReference type="ARBA" id="ARBA00022801"/>
    </source>
</evidence>
<dbReference type="GO" id="GO:0140664">
    <property type="term" value="F:ATP-dependent DNA damage sensor activity"/>
    <property type="evidence" value="ECO:0007669"/>
    <property type="project" value="InterPro"/>
</dbReference>
<dbReference type="InterPro" id="IPR036187">
    <property type="entry name" value="DNA_mismatch_repair_MutS_sf"/>
</dbReference>
<keyword evidence="4" id="KW-0067">ATP-binding</keyword>
<dbReference type="GO" id="GO:0005524">
    <property type="term" value="F:ATP binding"/>
    <property type="evidence" value="ECO:0007669"/>
    <property type="project" value="UniProtKB-KW"/>
</dbReference>
<dbReference type="SMART" id="SM00534">
    <property type="entry name" value="MUTSac"/>
    <property type="match status" value="1"/>
</dbReference>
<evidence type="ECO:0000256" key="5">
    <source>
        <dbReference type="ARBA" id="ARBA00022884"/>
    </source>
</evidence>
<feature type="compositionally biased region" description="Basic and acidic residues" evidence="7">
    <location>
        <begin position="619"/>
        <end position="638"/>
    </location>
</feature>
<feature type="compositionally biased region" description="Polar residues" evidence="7">
    <location>
        <begin position="609"/>
        <end position="618"/>
    </location>
</feature>
<dbReference type="GO" id="GO:0045910">
    <property type="term" value="P:negative regulation of DNA recombination"/>
    <property type="evidence" value="ECO:0007669"/>
    <property type="project" value="InterPro"/>
</dbReference>
<dbReference type="InterPro" id="IPR045076">
    <property type="entry name" value="MutS"/>
</dbReference>
<dbReference type="SUPFAM" id="SSF48334">
    <property type="entry name" value="DNA repair protein MutS, domain III"/>
    <property type="match status" value="1"/>
</dbReference>
<organism evidence="9 10">
    <name type="scientific">Tumidithrix elongata BACA0141</name>
    <dbReference type="NCBI Taxonomy" id="2716417"/>
    <lineage>
        <taxon>Bacteria</taxon>
        <taxon>Bacillati</taxon>
        <taxon>Cyanobacteriota</taxon>
        <taxon>Cyanophyceae</taxon>
        <taxon>Pseudanabaenales</taxon>
        <taxon>Pseudanabaenaceae</taxon>
        <taxon>Tumidithrix</taxon>
        <taxon>Tumidithrix elongata</taxon>
    </lineage>
</organism>
<dbReference type="Proteomes" id="UP001333818">
    <property type="component" value="Unassembled WGS sequence"/>
</dbReference>
<evidence type="ECO:0000313" key="10">
    <source>
        <dbReference type="Proteomes" id="UP001333818"/>
    </source>
</evidence>
<dbReference type="PANTHER" id="PTHR48466">
    <property type="entry name" value="OS10G0509000 PROTEIN-RELATED"/>
    <property type="match status" value="1"/>
</dbReference>
<keyword evidence="1" id="KW-0699">rRNA-binding</keyword>
<evidence type="ECO:0000256" key="2">
    <source>
        <dbReference type="ARBA" id="ARBA00022741"/>
    </source>
</evidence>
<proteinExistence type="predicted"/>
<dbReference type="SMART" id="SM00533">
    <property type="entry name" value="MUTSd"/>
    <property type="match status" value="1"/>
</dbReference>
<dbReference type="FunFam" id="3.40.50.300:FF:000830">
    <property type="entry name" value="Endonuclease MutS2"/>
    <property type="match status" value="1"/>
</dbReference>